<evidence type="ECO:0000256" key="7">
    <source>
        <dbReference type="ARBA" id="ARBA00023180"/>
    </source>
</evidence>
<dbReference type="InterPro" id="IPR050932">
    <property type="entry name" value="TM2D1-3-like"/>
</dbReference>
<evidence type="ECO:0000256" key="3">
    <source>
        <dbReference type="ARBA" id="ARBA00022692"/>
    </source>
</evidence>
<dbReference type="STRING" id="282301.A0A267DLV8"/>
<keyword evidence="6" id="KW-0472">Membrane</keyword>
<feature type="chain" id="PRO_5012017809" description="TM2 domain-containing protein" evidence="8">
    <location>
        <begin position="20"/>
        <end position="215"/>
    </location>
</feature>
<keyword evidence="11" id="KW-1185">Reference proteome</keyword>
<organism evidence="10 11">
    <name type="scientific">Macrostomum lignano</name>
    <dbReference type="NCBI Taxonomy" id="282301"/>
    <lineage>
        <taxon>Eukaryota</taxon>
        <taxon>Metazoa</taxon>
        <taxon>Spiralia</taxon>
        <taxon>Lophotrochozoa</taxon>
        <taxon>Platyhelminthes</taxon>
        <taxon>Rhabditophora</taxon>
        <taxon>Macrostomorpha</taxon>
        <taxon>Macrostomida</taxon>
        <taxon>Macrostomidae</taxon>
        <taxon>Macrostomum</taxon>
    </lineage>
</organism>
<dbReference type="AlphaFoldDB" id="A0A267DLV8"/>
<keyword evidence="7" id="KW-0325">Glycoprotein</keyword>
<evidence type="ECO:0000259" key="9">
    <source>
        <dbReference type="Pfam" id="PF05154"/>
    </source>
</evidence>
<dbReference type="InterPro" id="IPR007829">
    <property type="entry name" value="TM2"/>
</dbReference>
<comment type="caution">
    <text evidence="10">The sequence shown here is derived from an EMBL/GenBank/DDBJ whole genome shotgun (WGS) entry which is preliminary data.</text>
</comment>
<accession>A0A267DLV8</accession>
<sequence>AFLLLALLLPQLLVPVASGSESEPEAATAPCPQTADQPPPPCDRLPFACLSCRVNATAGCRLGAAVPAVPCEPLPDVNCTGDRGPLPRTLACRYCHQLPPELYTCDKRATCKVRDPVFRHYETNCTAALNASCLGRRSFRRMLRCDWSGGYKWSVSMWCTALLGGFGLDRFYLGQWREGLGKLFSFGGFGVWSLVDAILIAVGYISPIDESVYAP</sequence>
<protein>
    <recommendedName>
        <fullName evidence="9">TM2 domain-containing protein</fullName>
    </recommendedName>
</protein>
<name>A0A267DLV8_9PLAT</name>
<dbReference type="GO" id="GO:0016020">
    <property type="term" value="C:membrane"/>
    <property type="evidence" value="ECO:0007669"/>
    <property type="project" value="UniProtKB-SubCell"/>
</dbReference>
<feature type="domain" description="TM2" evidence="9">
    <location>
        <begin position="155"/>
        <end position="198"/>
    </location>
</feature>
<evidence type="ECO:0000256" key="4">
    <source>
        <dbReference type="ARBA" id="ARBA00022729"/>
    </source>
</evidence>
<evidence type="ECO:0000256" key="5">
    <source>
        <dbReference type="ARBA" id="ARBA00022989"/>
    </source>
</evidence>
<dbReference type="PANTHER" id="PTHR21016">
    <property type="entry name" value="BETA-AMYLOID BINDING PROTEIN-RELATED"/>
    <property type="match status" value="1"/>
</dbReference>
<evidence type="ECO:0000256" key="1">
    <source>
        <dbReference type="ARBA" id="ARBA00004141"/>
    </source>
</evidence>
<feature type="signal peptide" evidence="8">
    <location>
        <begin position="1"/>
        <end position="19"/>
    </location>
</feature>
<reference evidence="10 11" key="1">
    <citation type="submission" date="2017-06" db="EMBL/GenBank/DDBJ databases">
        <title>A platform for efficient transgenesis in Macrostomum lignano, a flatworm model organism for stem cell research.</title>
        <authorList>
            <person name="Berezikov E."/>
        </authorList>
    </citation>
    <scope>NUCLEOTIDE SEQUENCE [LARGE SCALE GENOMIC DNA]</scope>
    <source>
        <strain evidence="10">DV1</strain>
        <tissue evidence="10">Whole organism</tissue>
    </source>
</reference>
<evidence type="ECO:0000313" key="10">
    <source>
        <dbReference type="EMBL" id="PAA50288.1"/>
    </source>
</evidence>
<evidence type="ECO:0000256" key="6">
    <source>
        <dbReference type="ARBA" id="ARBA00023136"/>
    </source>
</evidence>
<comment type="subcellular location">
    <subcellularLocation>
        <location evidence="1">Membrane</location>
        <topology evidence="1">Multi-pass membrane protein</topology>
    </subcellularLocation>
</comment>
<keyword evidence="5" id="KW-1133">Transmembrane helix</keyword>
<keyword evidence="4 8" id="KW-0732">Signal</keyword>
<gene>
    <name evidence="10" type="ORF">BOX15_Mlig001603g1</name>
</gene>
<evidence type="ECO:0000313" key="11">
    <source>
        <dbReference type="Proteomes" id="UP000215902"/>
    </source>
</evidence>
<dbReference type="Proteomes" id="UP000215902">
    <property type="component" value="Unassembled WGS sequence"/>
</dbReference>
<evidence type="ECO:0000256" key="2">
    <source>
        <dbReference type="ARBA" id="ARBA00008284"/>
    </source>
</evidence>
<dbReference type="OrthoDB" id="10257855at2759"/>
<dbReference type="Pfam" id="PF05154">
    <property type="entry name" value="TM2"/>
    <property type="match status" value="1"/>
</dbReference>
<evidence type="ECO:0000256" key="8">
    <source>
        <dbReference type="SAM" id="SignalP"/>
    </source>
</evidence>
<proteinExistence type="inferred from homology"/>
<dbReference type="EMBL" id="NIVC01003679">
    <property type="protein sequence ID" value="PAA50288.1"/>
    <property type="molecule type" value="Genomic_DNA"/>
</dbReference>
<comment type="similarity">
    <text evidence="2">Belongs to the TM2 family.</text>
</comment>
<feature type="non-terminal residue" evidence="10">
    <location>
        <position position="1"/>
    </location>
</feature>
<dbReference type="PANTHER" id="PTHR21016:SF7">
    <property type="entry name" value="TM2 DOMAIN-CONTAINING PROTEIN 3"/>
    <property type="match status" value="1"/>
</dbReference>
<keyword evidence="3" id="KW-0812">Transmembrane</keyword>